<sequence length="314" mass="36845">MKTCLISMEDVSQADYTAKVLRKLNPKLRSLNTLNYTQEQQIIISRNQVDKISIQGVQPKYSVRLNLKNECFDLVEKYGTFIVKPQNPEWVQFPENEAFTMHMADHYGIETPLNGLVRCSDGSLSYFIKRFDRIARNKKLHVEDFSQLAELNRKKKYNYSVEKLMTLIETYCSFPKVEMLKIFRLLLFNFVFGNEDMHLKNYSIITTKKGVIQLSPAYDLLNTTAVYRFYDKEFKDIEQSALTINGKKNNLKSNDFKLMAERMKLQTRLIDQAYEDLNSTIAHSYKLINKSFMSDDMKKVYLEVLKKNSQILFS</sequence>
<dbReference type="PANTHER" id="PTHR37419:SF1">
    <property type="entry name" value="SERINE_THREONINE-PROTEIN KINASE TOXIN HIPA"/>
    <property type="match status" value="1"/>
</dbReference>
<dbReference type="STRING" id="313628.LNTAR_21075"/>
<evidence type="ECO:0000256" key="3">
    <source>
        <dbReference type="ARBA" id="ARBA00022777"/>
    </source>
</evidence>
<evidence type="ECO:0000259" key="4">
    <source>
        <dbReference type="Pfam" id="PF07804"/>
    </source>
</evidence>
<dbReference type="Proteomes" id="UP000004947">
    <property type="component" value="Unassembled WGS sequence"/>
</dbReference>
<accession>A6DLU9</accession>
<protein>
    <recommendedName>
        <fullName evidence="4">HipA-like C-terminal domain-containing protein</fullName>
    </recommendedName>
</protein>
<proteinExistence type="inferred from homology"/>
<dbReference type="EMBL" id="ABCK01000010">
    <property type="protein sequence ID" value="EDM27247.1"/>
    <property type="molecule type" value="Genomic_DNA"/>
</dbReference>
<keyword evidence="3" id="KW-0418">Kinase</keyword>
<organism evidence="5 6">
    <name type="scientific">Lentisphaera araneosa HTCC2155</name>
    <dbReference type="NCBI Taxonomy" id="313628"/>
    <lineage>
        <taxon>Bacteria</taxon>
        <taxon>Pseudomonadati</taxon>
        <taxon>Lentisphaerota</taxon>
        <taxon>Lentisphaeria</taxon>
        <taxon>Lentisphaerales</taxon>
        <taxon>Lentisphaeraceae</taxon>
        <taxon>Lentisphaera</taxon>
    </lineage>
</organism>
<dbReference type="InterPro" id="IPR052028">
    <property type="entry name" value="HipA_Ser/Thr_kinase"/>
</dbReference>
<keyword evidence="6" id="KW-1185">Reference proteome</keyword>
<gene>
    <name evidence="5" type="ORF">LNTAR_21075</name>
</gene>
<name>A6DLU9_9BACT</name>
<dbReference type="GO" id="GO:0004674">
    <property type="term" value="F:protein serine/threonine kinase activity"/>
    <property type="evidence" value="ECO:0007669"/>
    <property type="project" value="TreeGrafter"/>
</dbReference>
<dbReference type="Pfam" id="PF07804">
    <property type="entry name" value="HipA_C"/>
    <property type="match status" value="1"/>
</dbReference>
<evidence type="ECO:0000313" key="5">
    <source>
        <dbReference type="EMBL" id="EDM27247.1"/>
    </source>
</evidence>
<dbReference type="RefSeq" id="WP_007278857.1">
    <property type="nucleotide sequence ID" value="NZ_ABCK01000010.1"/>
</dbReference>
<dbReference type="PANTHER" id="PTHR37419">
    <property type="entry name" value="SERINE/THREONINE-PROTEIN KINASE TOXIN HIPA"/>
    <property type="match status" value="1"/>
</dbReference>
<feature type="domain" description="HipA-like C-terminal" evidence="4">
    <location>
        <begin position="52"/>
        <end position="281"/>
    </location>
</feature>
<reference evidence="5 6" key="1">
    <citation type="journal article" date="2010" name="J. Bacteriol.">
        <title>Genome sequence of Lentisphaera araneosa HTCC2155T, the type species of the order Lentisphaerales in the phylum Lentisphaerae.</title>
        <authorList>
            <person name="Thrash J.C."/>
            <person name="Cho J.C."/>
            <person name="Vergin K.L."/>
            <person name="Morris R.M."/>
            <person name="Giovannoni S.J."/>
        </authorList>
    </citation>
    <scope>NUCLEOTIDE SEQUENCE [LARGE SCALE GENOMIC DNA]</scope>
    <source>
        <strain evidence="5 6">HTCC2155</strain>
    </source>
</reference>
<dbReference type="AlphaFoldDB" id="A6DLU9"/>
<evidence type="ECO:0000313" key="6">
    <source>
        <dbReference type="Proteomes" id="UP000004947"/>
    </source>
</evidence>
<evidence type="ECO:0000256" key="1">
    <source>
        <dbReference type="ARBA" id="ARBA00010164"/>
    </source>
</evidence>
<dbReference type="InterPro" id="IPR012893">
    <property type="entry name" value="HipA-like_C"/>
</dbReference>
<comment type="caution">
    <text evidence="5">The sequence shown here is derived from an EMBL/GenBank/DDBJ whole genome shotgun (WGS) entry which is preliminary data.</text>
</comment>
<evidence type="ECO:0000256" key="2">
    <source>
        <dbReference type="ARBA" id="ARBA00022679"/>
    </source>
</evidence>
<comment type="similarity">
    <text evidence="1">Belongs to the HipA Ser/Thr kinase family.</text>
</comment>
<dbReference type="GO" id="GO:0005829">
    <property type="term" value="C:cytosol"/>
    <property type="evidence" value="ECO:0007669"/>
    <property type="project" value="TreeGrafter"/>
</dbReference>
<dbReference type="eggNOG" id="COG3550">
    <property type="taxonomic scope" value="Bacteria"/>
</dbReference>
<dbReference type="OrthoDB" id="9805913at2"/>
<dbReference type="Gene3D" id="1.10.1070.20">
    <property type="match status" value="1"/>
</dbReference>
<keyword evidence="2" id="KW-0808">Transferase</keyword>